<evidence type="ECO:0000313" key="2">
    <source>
        <dbReference type="Proteomes" id="UP001165653"/>
    </source>
</evidence>
<dbReference type="Proteomes" id="UP001165653">
    <property type="component" value="Unassembled WGS sequence"/>
</dbReference>
<keyword evidence="2" id="KW-1185">Reference proteome</keyword>
<organism evidence="1 2">
    <name type="scientific">Luteolibacter rhizosphaerae</name>
    <dbReference type="NCBI Taxonomy" id="2989719"/>
    <lineage>
        <taxon>Bacteria</taxon>
        <taxon>Pseudomonadati</taxon>
        <taxon>Verrucomicrobiota</taxon>
        <taxon>Verrucomicrobiia</taxon>
        <taxon>Verrucomicrobiales</taxon>
        <taxon>Verrucomicrobiaceae</taxon>
        <taxon>Luteolibacter</taxon>
    </lineage>
</organism>
<evidence type="ECO:0008006" key="3">
    <source>
        <dbReference type="Google" id="ProtNLM"/>
    </source>
</evidence>
<reference evidence="1" key="1">
    <citation type="submission" date="2022-10" db="EMBL/GenBank/DDBJ databases">
        <title>Luteolibacter sp. GHJ8, whole genome shotgun sequencing project.</title>
        <authorList>
            <person name="Zhao G."/>
            <person name="Shen L."/>
        </authorList>
    </citation>
    <scope>NUCLEOTIDE SEQUENCE</scope>
    <source>
        <strain evidence="1">GHJ8</strain>
    </source>
</reference>
<sequence length="308" mass="35095">MSLARERSACLDVAVSGTTTERLFPAGEWSERSAAHRARAERWTVPARDRRAANKPHPVDDFLFTYYRFSYAKIEEWHPPVGTALESVNPLPSHLAKEPYRADGGALIADPALLSDKERARLRWMRELLVATRDRPAVFSCHGLHEWAMVYRGDEIRHAGTATLRLPQAEVDALVESRPLRCTHFDAFRFFHSAAQPLNRVQPTLEGRPGFEQAGCIHANMDLYKWAFKAMPWPGSELLLDCFELALELRDLDMRASPYDLWTFGFEPVRIETAEGRKEYEREQARLAEKAVPLRGRLIAALEETLGI</sequence>
<proteinExistence type="predicted"/>
<protein>
    <recommendedName>
        <fullName evidence="3">3-methyladenine DNA glycosylase</fullName>
    </recommendedName>
</protein>
<comment type="caution">
    <text evidence="1">The sequence shown here is derived from an EMBL/GenBank/DDBJ whole genome shotgun (WGS) entry which is preliminary data.</text>
</comment>
<dbReference type="EMBL" id="JAPDDR010000011">
    <property type="protein sequence ID" value="MCW1915887.1"/>
    <property type="molecule type" value="Genomic_DNA"/>
</dbReference>
<evidence type="ECO:0000313" key="1">
    <source>
        <dbReference type="EMBL" id="MCW1915887.1"/>
    </source>
</evidence>
<accession>A0ABT3G8D2</accession>
<name>A0ABT3G8D2_9BACT</name>
<dbReference type="RefSeq" id="WP_264515449.1">
    <property type="nucleotide sequence ID" value="NZ_JAPDDR010000011.1"/>
</dbReference>
<gene>
    <name evidence="1" type="ORF">OJ996_20030</name>
</gene>